<accession>A0AAD9T4B7</accession>
<gene>
    <name evidence="9" type="ORF">QTJ16_000106</name>
</gene>
<evidence type="ECO:0000256" key="4">
    <source>
        <dbReference type="ARBA" id="ARBA00022729"/>
    </source>
</evidence>
<keyword evidence="2" id="KW-1003">Cell membrane</keyword>
<dbReference type="Proteomes" id="UP001285354">
    <property type="component" value="Unassembled WGS sequence"/>
</dbReference>
<evidence type="ECO:0000256" key="2">
    <source>
        <dbReference type="ARBA" id="ARBA00022475"/>
    </source>
</evidence>
<keyword evidence="4" id="KW-0732">Signal</keyword>
<keyword evidence="3" id="KW-0336">GPI-anchor</keyword>
<dbReference type="EMBL" id="JAUBYV010000001">
    <property type="protein sequence ID" value="KAK2629286.1"/>
    <property type="molecule type" value="Genomic_DNA"/>
</dbReference>
<evidence type="ECO:0000256" key="7">
    <source>
        <dbReference type="ARBA" id="ARBA00023288"/>
    </source>
</evidence>
<evidence type="ECO:0000313" key="9">
    <source>
        <dbReference type="EMBL" id="KAK2629286.1"/>
    </source>
</evidence>
<organism evidence="9 10">
    <name type="scientific">Diplocarpon rosae</name>
    <dbReference type="NCBI Taxonomy" id="946125"/>
    <lineage>
        <taxon>Eukaryota</taxon>
        <taxon>Fungi</taxon>
        <taxon>Dikarya</taxon>
        <taxon>Ascomycota</taxon>
        <taxon>Pezizomycotina</taxon>
        <taxon>Leotiomycetes</taxon>
        <taxon>Helotiales</taxon>
        <taxon>Drepanopezizaceae</taxon>
        <taxon>Diplocarpon</taxon>
    </lineage>
</organism>
<comment type="caution">
    <text evidence="9">The sequence shown here is derived from an EMBL/GenBank/DDBJ whole genome shotgun (WGS) entry which is preliminary data.</text>
</comment>
<name>A0AAD9T4B7_9HELO</name>
<evidence type="ECO:0000256" key="3">
    <source>
        <dbReference type="ARBA" id="ARBA00022622"/>
    </source>
</evidence>
<feature type="domain" description="Copper acquisition factor BIM1-like" evidence="8">
    <location>
        <begin position="29"/>
        <end position="168"/>
    </location>
</feature>
<keyword evidence="7" id="KW-0449">Lipoprotein</keyword>
<keyword evidence="6" id="KW-0325">Glycoprotein</keyword>
<dbReference type="InterPro" id="IPR046530">
    <property type="entry name" value="BIM1-like_dom"/>
</dbReference>
<evidence type="ECO:0000256" key="5">
    <source>
        <dbReference type="ARBA" id="ARBA00023136"/>
    </source>
</evidence>
<dbReference type="InterPro" id="IPR046936">
    <property type="entry name" value="BIM1-like"/>
</dbReference>
<dbReference type="GO" id="GO:0005886">
    <property type="term" value="C:plasma membrane"/>
    <property type="evidence" value="ECO:0007669"/>
    <property type="project" value="UniProtKB-SubCell"/>
</dbReference>
<evidence type="ECO:0000256" key="1">
    <source>
        <dbReference type="ARBA" id="ARBA00004609"/>
    </source>
</evidence>
<dbReference type="PANTHER" id="PTHR34992:SF1">
    <property type="entry name" value="COPPER ACQUISITION FACTOR BIM1-LIKE DOMAIN-CONTAINING PROTEIN"/>
    <property type="match status" value="1"/>
</dbReference>
<dbReference type="Pfam" id="PF20238">
    <property type="entry name" value="BIM1-like_dom"/>
    <property type="match status" value="1"/>
</dbReference>
<dbReference type="GO" id="GO:0098552">
    <property type="term" value="C:side of membrane"/>
    <property type="evidence" value="ECO:0007669"/>
    <property type="project" value="UniProtKB-KW"/>
</dbReference>
<evidence type="ECO:0000313" key="10">
    <source>
        <dbReference type="Proteomes" id="UP001285354"/>
    </source>
</evidence>
<dbReference type="PANTHER" id="PTHR34992">
    <property type="entry name" value="HYPHAL ANASTAMOSIS-7 PROTEIN"/>
    <property type="match status" value="1"/>
</dbReference>
<sequence>MTSGETSKMLSLTSLTAGLVAALLIDQTSAHFLLKYPETVGFDDDLESTAPCGSFSVDFSSNTLTPFHVSGDAIALQSTHPDTKWLFRATLGTPTSGNWTALSPAIAQSNLGEFCRRDIEVPASWVGMNGTIGIAADSPDGVLYQCAAVTYVAGAATATPSACSNATGVTATYVADTVLSSLPASSTPTADSTTTTSATSATKSSSASSVNALATYLSPGFAAFLWVGVVGSATFLTCLL</sequence>
<dbReference type="AlphaFoldDB" id="A0AAD9T4B7"/>
<proteinExistence type="predicted"/>
<comment type="subcellular location">
    <subcellularLocation>
        <location evidence="1">Cell membrane</location>
        <topology evidence="1">Lipid-anchor</topology>
        <topology evidence="1">GPI-anchor</topology>
    </subcellularLocation>
</comment>
<keyword evidence="5" id="KW-0472">Membrane</keyword>
<protein>
    <recommendedName>
        <fullName evidence="8">Copper acquisition factor BIM1-like domain-containing protein</fullName>
    </recommendedName>
</protein>
<keyword evidence="10" id="KW-1185">Reference proteome</keyword>
<reference evidence="9" key="1">
    <citation type="submission" date="2023-06" db="EMBL/GenBank/DDBJ databases">
        <title>Draft genome of Marssonina rosae.</title>
        <authorList>
            <person name="Cheng Q."/>
        </authorList>
    </citation>
    <scope>NUCLEOTIDE SEQUENCE</scope>
    <source>
        <strain evidence="9">R4</strain>
    </source>
</reference>
<dbReference type="CDD" id="cd21176">
    <property type="entry name" value="LPMO_auxiliary-like"/>
    <property type="match status" value="1"/>
</dbReference>
<evidence type="ECO:0000259" key="8">
    <source>
        <dbReference type="Pfam" id="PF20238"/>
    </source>
</evidence>
<evidence type="ECO:0000256" key="6">
    <source>
        <dbReference type="ARBA" id="ARBA00023180"/>
    </source>
</evidence>